<protein>
    <recommendedName>
        <fullName evidence="4">Ig-like domain-containing protein</fullName>
    </recommendedName>
</protein>
<reference evidence="2 3" key="1">
    <citation type="submission" date="2018-05" db="EMBL/GenBank/DDBJ databases">
        <title>Flavobacterium sp. MEBiC07310.</title>
        <authorList>
            <person name="Baek K."/>
        </authorList>
    </citation>
    <scope>NUCLEOTIDE SEQUENCE [LARGE SCALE GENOMIC DNA]</scope>
    <source>
        <strain evidence="2 3">MEBiC07310</strain>
    </source>
</reference>
<evidence type="ECO:0000313" key="3">
    <source>
        <dbReference type="Proteomes" id="UP000245429"/>
    </source>
</evidence>
<proteinExistence type="predicted"/>
<feature type="chain" id="PRO_5015993253" description="Ig-like domain-containing protein" evidence="1">
    <location>
        <begin position="24"/>
        <end position="1012"/>
    </location>
</feature>
<name>A0A2U8QU12_9FLAO</name>
<dbReference type="EMBL" id="CP029463">
    <property type="protein sequence ID" value="AWM13295.1"/>
    <property type="molecule type" value="Genomic_DNA"/>
</dbReference>
<evidence type="ECO:0000256" key="1">
    <source>
        <dbReference type="SAM" id="SignalP"/>
    </source>
</evidence>
<evidence type="ECO:0000313" key="2">
    <source>
        <dbReference type="EMBL" id="AWM13295.1"/>
    </source>
</evidence>
<dbReference type="Proteomes" id="UP000245429">
    <property type="component" value="Chromosome"/>
</dbReference>
<sequence length="1012" mass="109722">MKRLFLKIVLLVNVVSFSQVVTIDDSSYTADDLVSLLLNTSCVEFANATFSSNQSVAYFTNNGSAFPIQEGIVIRSGNVSDTQGNYTGANLGSTTLNGGSDAFLQGLSDLSSGTTESITDLAYLQFDFVSVANSFNFNFLFASNEYGDYQCLSNDIFAFELIDLVTNSITNLAVVPNTTTPVSVKTIKNSIYNTTCSSTNPGLFAVYNVDDPGASTINMRGYTVVLSASSAIIPNHPYRLKMVVADYLSSNYDSAVFIGAGSFTTDFDLGPDQIICSGDQFLLDTGLDSTYTFQWLQDGGVIPDETGSAYTVTEPGIYELIIDKGGCHIEESITFHPLSVTVPQNLFTCDSGATTYSFDLTLNDENYLGIDNIKYDLFYYASMADVTADNPIPQSELTAFQSSGQTIYVRIFNIQTGNFCDALYSFDLVIDPPVVAGTEIVGYICDEPGTSISYDLSLHDPDVVNGQTGNFVITYYNSESDAFNGENSINNVVAIPAGTSTIVYWIRIAYANNSSCFDITNVEIMIHPLPLVDSISDIVECSNTILPVITNGTYFSLPNGSGLNLGQGGPGSYIEDSGTYYIFAGPDANGCTNQTSFQVTFIDEYGPRINNCGRFVVPVPLQGIGGFYTDFGGPNGTGTLIPSGTVYSNSSSSTIVQSIYYYAEVNGVLCRDDQFDIYIHPMPLVDEPDDVTYCDSYVLPSLSNGNYFTQSGGNGTALFAGDVITASQAIYVYNQLNHINSDGSQGFCSLENMFQVNIVDTSQFTDIHTCGSFMLPDIDFGGYFNQPGGQGSSIDPNVPLTSSQVVYYYAETTLSPNCTENLNYNITIYDAPAVDQVPNGNYCGEYIFPSLTNGTYYRLSGGPTVAGQQEVVLPAKIEIGGTYPPGTYYVYNEASYILPDGSLITCTNEHAFTIVVRPFPGLDQAINRNECMPYSLSQPQLGTYYTEQGGPNGSGQIVDPNTIFTSTETFYLYYEDPVTGCTIDKEFQILFKGLNLPDYPDVARCDSYMLPL</sequence>
<dbReference type="AlphaFoldDB" id="A0A2U8QU12"/>
<accession>A0A2U8QU12</accession>
<keyword evidence="3" id="KW-1185">Reference proteome</keyword>
<dbReference type="InterPro" id="IPR049804">
    <property type="entry name" value="Choice_anch_L"/>
</dbReference>
<evidence type="ECO:0008006" key="4">
    <source>
        <dbReference type="Google" id="ProtNLM"/>
    </source>
</evidence>
<dbReference type="KEGG" id="fse:DI487_05070"/>
<keyword evidence="1" id="KW-0732">Signal</keyword>
<feature type="signal peptide" evidence="1">
    <location>
        <begin position="1"/>
        <end position="23"/>
    </location>
</feature>
<gene>
    <name evidence="2" type="ORF">DI487_05070</name>
</gene>
<organism evidence="2 3">
    <name type="scientific">Flavobacterium sediminis</name>
    <dbReference type="NCBI Taxonomy" id="2201181"/>
    <lineage>
        <taxon>Bacteria</taxon>
        <taxon>Pseudomonadati</taxon>
        <taxon>Bacteroidota</taxon>
        <taxon>Flavobacteriia</taxon>
        <taxon>Flavobacteriales</taxon>
        <taxon>Flavobacteriaceae</taxon>
        <taxon>Flavobacterium</taxon>
    </lineage>
</organism>
<dbReference type="OrthoDB" id="9765926at2"/>
<dbReference type="RefSeq" id="WP_109568698.1">
    <property type="nucleotide sequence ID" value="NZ_CP029463.1"/>
</dbReference>
<dbReference type="NCBIfam" id="NF038133">
    <property type="entry name" value="choice_anch_L"/>
    <property type="match status" value="1"/>
</dbReference>